<reference evidence="1 2" key="1">
    <citation type="submission" date="2020-04" db="EMBL/GenBank/DDBJ databases">
        <authorList>
            <person name="Wallbank WR R."/>
            <person name="Pardo Diaz C."/>
            <person name="Kozak K."/>
            <person name="Martin S."/>
            <person name="Jiggins C."/>
            <person name="Moest M."/>
            <person name="Warren A I."/>
            <person name="Byers J.R.P. K."/>
            <person name="Montejo-Kovacevich G."/>
            <person name="Yen C E."/>
        </authorList>
    </citation>
    <scope>NUCLEOTIDE SEQUENCE [LARGE SCALE GENOMIC DNA]</scope>
</reference>
<dbReference type="OrthoDB" id="10049726at2759"/>
<protein>
    <submittedName>
        <fullName evidence="1">Uncharacterized protein</fullName>
    </submittedName>
</protein>
<name>A0A8S1AIP4_ARCPL</name>
<dbReference type="EMBL" id="CADEBC010000537">
    <property type="protein sequence ID" value="CAB3249150.1"/>
    <property type="molecule type" value="Genomic_DNA"/>
</dbReference>
<sequence>MPPSKDRHTTQLTDIQANKSRQITIVRWVIEVINVWFKRDYKIFRHTLINKTLPHVFEDFRIAGALINLFRQRLTDNEHADAFIDIIAQRITEHVVAENMNRQRAVFTTMTATSIPFPQLTEEDVILFSLGTYHFELARSYVAEHLRSGDGVYSIELSSSRSPSTDSNTLFMTRRELFMIMKNSGHKKLQDQIDSLQKEIEKRTECDGRFRTAISQTLNRFKSDYKSRWEAAHRMEDRFCDKNKTWLDTSLSFPTLKIKRSISGRPAKPFEQSTNRIKRQKTSELRKSTPLPELVYATQVKLRASGQGPASKVITDILSDPSKPSEYSKAYKQSLDVVLMSGEDSVALIVEANLSRYQYNLIRSKSPKIYSSYKVVQTVKKQCYPEPNKIIISETSVHVDLQTMNEKLQKI</sequence>
<dbReference type="AlphaFoldDB" id="A0A8S1AIP4"/>
<keyword evidence="2" id="KW-1185">Reference proteome</keyword>
<dbReference type="Proteomes" id="UP000494106">
    <property type="component" value="Unassembled WGS sequence"/>
</dbReference>
<evidence type="ECO:0000313" key="2">
    <source>
        <dbReference type="Proteomes" id="UP000494106"/>
    </source>
</evidence>
<comment type="caution">
    <text evidence="1">The sequence shown here is derived from an EMBL/GenBank/DDBJ whole genome shotgun (WGS) entry which is preliminary data.</text>
</comment>
<gene>
    <name evidence="1" type="ORF">APLA_LOCUS11995</name>
</gene>
<accession>A0A8S1AIP4</accession>
<proteinExistence type="predicted"/>
<organism evidence="1 2">
    <name type="scientific">Arctia plantaginis</name>
    <name type="common">Wood tiger moth</name>
    <name type="synonym">Phalaena plantaginis</name>
    <dbReference type="NCBI Taxonomy" id="874455"/>
    <lineage>
        <taxon>Eukaryota</taxon>
        <taxon>Metazoa</taxon>
        <taxon>Ecdysozoa</taxon>
        <taxon>Arthropoda</taxon>
        <taxon>Hexapoda</taxon>
        <taxon>Insecta</taxon>
        <taxon>Pterygota</taxon>
        <taxon>Neoptera</taxon>
        <taxon>Endopterygota</taxon>
        <taxon>Lepidoptera</taxon>
        <taxon>Glossata</taxon>
        <taxon>Ditrysia</taxon>
        <taxon>Noctuoidea</taxon>
        <taxon>Erebidae</taxon>
        <taxon>Arctiinae</taxon>
        <taxon>Arctia</taxon>
    </lineage>
</organism>
<evidence type="ECO:0000313" key="1">
    <source>
        <dbReference type="EMBL" id="CAB3249150.1"/>
    </source>
</evidence>